<keyword evidence="3" id="KW-1185">Reference proteome</keyword>
<dbReference type="AlphaFoldDB" id="A0A8T1ZFA3"/>
<protein>
    <submittedName>
        <fullName evidence="2">Ribonuclease H domain</fullName>
    </submittedName>
</protein>
<feature type="domain" description="Reverse transcriptase" evidence="1">
    <location>
        <begin position="185"/>
        <end position="467"/>
    </location>
</feature>
<dbReference type="InterPro" id="IPR002156">
    <property type="entry name" value="RNaseH_domain"/>
</dbReference>
<proteinExistence type="predicted"/>
<dbReference type="OrthoDB" id="1026578at2759"/>
<name>A0A8T1ZFA3_ARASU</name>
<organism evidence="2 3">
    <name type="scientific">Arabidopsis suecica</name>
    <name type="common">Swedish thale-cress</name>
    <name type="synonym">Cardaminopsis suecica</name>
    <dbReference type="NCBI Taxonomy" id="45249"/>
    <lineage>
        <taxon>Eukaryota</taxon>
        <taxon>Viridiplantae</taxon>
        <taxon>Streptophyta</taxon>
        <taxon>Embryophyta</taxon>
        <taxon>Tracheophyta</taxon>
        <taxon>Spermatophyta</taxon>
        <taxon>Magnoliopsida</taxon>
        <taxon>eudicotyledons</taxon>
        <taxon>Gunneridae</taxon>
        <taxon>Pentapetalae</taxon>
        <taxon>rosids</taxon>
        <taxon>malvids</taxon>
        <taxon>Brassicales</taxon>
        <taxon>Brassicaceae</taxon>
        <taxon>Camelineae</taxon>
        <taxon>Arabidopsis</taxon>
    </lineage>
</organism>
<dbReference type="Proteomes" id="UP000694251">
    <property type="component" value="Chromosome 11"/>
</dbReference>
<dbReference type="InterPro" id="IPR026960">
    <property type="entry name" value="RVT-Znf"/>
</dbReference>
<dbReference type="Pfam" id="PF13456">
    <property type="entry name" value="RVT_3"/>
    <property type="match status" value="1"/>
</dbReference>
<dbReference type="InterPro" id="IPR000477">
    <property type="entry name" value="RT_dom"/>
</dbReference>
<comment type="caution">
    <text evidence="2">The sequence shown here is derived from an EMBL/GenBank/DDBJ whole genome shotgun (WGS) entry which is preliminary data.</text>
</comment>
<reference evidence="2 3" key="1">
    <citation type="submission" date="2020-12" db="EMBL/GenBank/DDBJ databases">
        <title>Concerted genomic and epigenomic changes stabilize Arabidopsis allopolyploids.</title>
        <authorList>
            <person name="Chen Z."/>
        </authorList>
    </citation>
    <scope>NUCLEOTIDE SEQUENCE [LARGE SCALE GENOMIC DNA]</scope>
    <source>
        <strain evidence="2">As9502</strain>
        <tissue evidence="2">Leaf</tissue>
    </source>
</reference>
<accession>A0A8T1ZFA3</accession>
<dbReference type="PROSITE" id="PS50878">
    <property type="entry name" value="RT_POL"/>
    <property type="match status" value="1"/>
</dbReference>
<dbReference type="Pfam" id="PF00078">
    <property type="entry name" value="RVT_1"/>
    <property type="match status" value="1"/>
</dbReference>
<evidence type="ECO:0000313" key="3">
    <source>
        <dbReference type="Proteomes" id="UP000694251"/>
    </source>
</evidence>
<dbReference type="EMBL" id="JAEFBJ010000011">
    <property type="protein sequence ID" value="KAG7557910.1"/>
    <property type="molecule type" value="Genomic_DNA"/>
</dbReference>
<sequence length="1051" mass="118441">MTNAQTKINKIQEEIEYHHAAIHPSFSRMATLKREMVLAHREEESFWSQKSRHGWLHSGDKNTKYFHASVKAERNKNGLDKLIDEDGSTHCSEASKGDVAARYFNKLFSSSYPVEADHQFFQDFVPRVTADMNESLCAAVSKDEVKATVFSIKPSSAPGADGMTGCFFQQYWDIVGEQVTTEVLDFFKFGVFQKEWNLTQLCLIPKKINATAMVDLRPISLCSVMYKIISKILVARLKPFLSDIVSPSQSAFVEERLISDNILIAHEVVHGLRTHDATSKEFMAIKTDMSKAFDRVEWSYLRALLSALGFNDVWVDLVMTCVTTVSYSVLINGHAFGLVEPQRGLRQGDPLSPFLFVLCTEGLSHLLYKAELDGRINGLQFSPHGPSINHLLFADDTLFVCKAEVSQCDTIQEILDIYGRATGQIINKEKSSITFGAKVDDALKLSVQNKLMITNEGGAGTYLGLPECFSGSKTDMLEYINDRLKNKLSGWFARTLSQRGKEILIKSVAMAMPVYAMSCFKLPKSTCSALSGAISSFWWSTMENNKKIHWVAWDKMCLPKDLGGFGFKDIEVFNQALLAKQAWRLLHNPSCLFSLFFKSRYFVNSHFLQATVGSRPSFAWKSILHGRLLLEKGLRLCIGDGASTSVWTGQWILDCRLRAPLMKNILVDLDLMVQELIDPASKTWDPDILQELFFQRDIDLICKIKPVLSSQDFWIWLHNKSGEYSVRSGYWLASRDQNCELFQSAAALPSLNPIKELIWTALAPSKIKVFMWKAVSGAIPVAEKLASRGISLDQRCQVCGLEGESINHLLFICTLARQVWALADIPSPENSFGGHSVYHNLHFILKLAKSSTDMIAKIHEDASEWFLAQQVEEEAAVKDLKHSQVSKGSWKPPERPWLKCNLASTWDKANRVGGAAWVLRNSFGVVLLHSRKSFALVDSKDEADLQCWLWTIESMCSLKIRYVIFAVEANDLLKAVSRPAAWSSFKLQSEVISKALDSVLLWKLRKEDRKANRGALLIAKSVTLEDRRQSYVASGYPFWLKDLFTEEMCVA</sequence>
<dbReference type="Pfam" id="PF13966">
    <property type="entry name" value="zf-RVT"/>
    <property type="match status" value="1"/>
</dbReference>
<gene>
    <name evidence="2" type="ORF">ISN44_As11g038470</name>
</gene>
<dbReference type="PANTHER" id="PTHR33116:SF86">
    <property type="entry name" value="REVERSE TRANSCRIPTASE DOMAIN-CONTAINING PROTEIN"/>
    <property type="match status" value="1"/>
</dbReference>
<dbReference type="PANTHER" id="PTHR33116">
    <property type="entry name" value="REVERSE TRANSCRIPTASE ZINC-BINDING DOMAIN-CONTAINING PROTEIN-RELATED-RELATED"/>
    <property type="match status" value="1"/>
</dbReference>
<dbReference type="CDD" id="cd01650">
    <property type="entry name" value="RT_nLTR_like"/>
    <property type="match status" value="1"/>
</dbReference>
<evidence type="ECO:0000313" key="2">
    <source>
        <dbReference type="EMBL" id="KAG7557910.1"/>
    </source>
</evidence>
<dbReference type="GO" id="GO:0003676">
    <property type="term" value="F:nucleic acid binding"/>
    <property type="evidence" value="ECO:0007669"/>
    <property type="project" value="InterPro"/>
</dbReference>
<dbReference type="GO" id="GO:0004523">
    <property type="term" value="F:RNA-DNA hybrid ribonuclease activity"/>
    <property type="evidence" value="ECO:0007669"/>
    <property type="project" value="InterPro"/>
</dbReference>
<evidence type="ECO:0000259" key="1">
    <source>
        <dbReference type="PROSITE" id="PS50878"/>
    </source>
</evidence>